<keyword evidence="2" id="KW-0732">Signal</keyword>
<dbReference type="AlphaFoldDB" id="D2SAL9"/>
<keyword evidence="3" id="KW-0378">Hydrolase</keyword>
<dbReference type="InterPro" id="IPR000126">
    <property type="entry name" value="V8_ser_AS"/>
</dbReference>
<keyword evidence="1" id="KW-0645">Protease</keyword>
<sequence length="491" mass="52833">MNAEELRRLDHEQLLEELRVRAAADGTGAKEADAASTSPCGCGSPARPVRAAVPRGPDPRLADASSADIADALKAVQKVIYGVDDRLDVYQVSDAALRRDADGVVAIVNRSDITANGDGTSTLNGETLGAAYGLCSTEPFRDQPTIAFCSGFLVDPSIVVTAAHCIDTADLADARFVFGYEMQDAGTAVTRITDGEIYTGRRILGRAIGTEGTDWCVVQLDRPVLNHGYLSVRRSGKTADGTAVHVIGHPSGLPKKVAGGAAVRDSSPNRYFVANLDTYGGNSGSPVYDSASHVVEGILVRGETDYVPVDGCQRSNVCPASGCRGEDVTRATEFAELVPANDHDFIPFDLGHAQVVEAGGRWKIEVDGMWLLDFADSKSEAEQALEVMQHYGFNTQCFVGRPQPSMEFYLVNGQAPQGSLAGEDVVEFDTDNVEVQLVGGRWKLVDGDHWILDFGTSQAEARQALSYVLRYRFRSICFVGRPDPSLTYFKR</sequence>
<organism evidence="6 7">
    <name type="scientific">Geodermatophilus obscurus (strain ATCC 25078 / DSM 43160 / JCM 3152 / CCUG 61914 / KCC A-0152 / KCTC 9177 / NBRC 13315 / NRRL B-3577 / G-20)</name>
    <dbReference type="NCBI Taxonomy" id="526225"/>
    <lineage>
        <taxon>Bacteria</taxon>
        <taxon>Bacillati</taxon>
        <taxon>Actinomycetota</taxon>
        <taxon>Actinomycetes</taxon>
        <taxon>Geodermatophilales</taxon>
        <taxon>Geodermatophilaceae</taxon>
        <taxon>Geodermatophilus</taxon>
    </lineage>
</organism>
<dbReference type="PROSITE" id="PS00134">
    <property type="entry name" value="TRYPSIN_HIS"/>
    <property type="match status" value="1"/>
</dbReference>
<keyword evidence="4" id="KW-0720">Serine protease</keyword>
<protein>
    <recommendedName>
        <fullName evidence="8">Serine protease</fullName>
    </recommendedName>
</protein>
<evidence type="ECO:0000256" key="1">
    <source>
        <dbReference type="ARBA" id="ARBA00022670"/>
    </source>
</evidence>
<evidence type="ECO:0000256" key="5">
    <source>
        <dbReference type="SAM" id="MobiDB-lite"/>
    </source>
</evidence>
<dbReference type="Pfam" id="PF13365">
    <property type="entry name" value="Trypsin_2"/>
    <property type="match status" value="1"/>
</dbReference>
<evidence type="ECO:0000256" key="2">
    <source>
        <dbReference type="ARBA" id="ARBA00022729"/>
    </source>
</evidence>
<dbReference type="GO" id="GO:0004252">
    <property type="term" value="F:serine-type endopeptidase activity"/>
    <property type="evidence" value="ECO:0007669"/>
    <property type="project" value="InterPro"/>
</dbReference>
<dbReference type="InterPro" id="IPR043504">
    <property type="entry name" value="Peptidase_S1_PA_chymotrypsin"/>
</dbReference>
<dbReference type="HOGENOM" id="CLU_555238_0_0_11"/>
<dbReference type="InterPro" id="IPR018114">
    <property type="entry name" value="TRYPSIN_HIS"/>
</dbReference>
<dbReference type="STRING" id="526225.Gobs_1200"/>
<dbReference type="GO" id="GO:0006508">
    <property type="term" value="P:proteolysis"/>
    <property type="evidence" value="ECO:0007669"/>
    <property type="project" value="UniProtKB-KW"/>
</dbReference>
<name>D2SAL9_GEOOG</name>
<reference evidence="6 7" key="1">
    <citation type="journal article" date="2010" name="Stand. Genomic Sci.">
        <title>Complete genome sequence of Geodermatophilus obscurus type strain (G-20).</title>
        <authorList>
            <person name="Ivanova N."/>
            <person name="Sikorski J."/>
            <person name="Jando M."/>
            <person name="Munk C."/>
            <person name="Lapidus A."/>
            <person name="Glavina Del Rio T."/>
            <person name="Copeland A."/>
            <person name="Tice H."/>
            <person name="Cheng J.-F."/>
            <person name="Lucas S."/>
            <person name="Chen F."/>
            <person name="Nolan M."/>
            <person name="Bruce D."/>
            <person name="Goodwin L."/>
            <person name="Pitluck S."/>
            <person name="Mavromatis K."/>
            <person name="Mikhailova N."/>
            <person name="Pati A."/>
            <person name="Chen A."/>
            <person name="Palaniappan K."/>
            <person name="Land M."/>
            <person name="Hauser L."/>
            <person name="Chang Y.-J."/>
            <person name="Jeffries C.D."/>
            <person name="Meincke L."/>
            <person name="Brettin T."/>
            <person name="Detter J.C."/>
            <person name="Detter J.C."/>
            <person name="Rohde M."/>
            <person name="Goeker M."/>
            <person name="Bristow J."/>
            <person name="Eisen J.A."/>
            <person name="Markowitz V."/>
            <person name="Hugenholtz P."/>
            <person name="Kyrpides N.C."/>
            <person name="Klenk H.-P."/>
        </authorList>
    </citation>
    <scope>NUCLEOTIDE SEQUENCE [LARGE SCALE GENOMIC DNA]</scope>
    <source>
        <strain evidence="7">ATCC 25078 / DSM 43160 / JCM 3152 / KCC A-0152 / KCTC 9177 / NBRC 13315 / NRRL B-3577 / G-20</strain>
    </source>
</reference>
<dbReference type="Gene3D" id="2.40.10.10">
    <property type="entry name" value="Trypsin-like serine proteases"/>
    <property type="match status" value="2"/>
</dbReference>
<evidence type="ECO:0000313" key="7">
    <source>
        <dbReference type="Proteomes" id="UP000001382"/>
    </source>
</evidence>
<gene>
    <name evidence="6" type="ordered locus">Gobs_1200</name>
</gene>
<feature type="region of interest" description="Disordered" evidence="5">
    <location>
        <begin position="25"/>
        <end position="60"/>
    </location>
</feature>
<evidence type="ECO:0000256" key="3">
    <source>
        <dbReference type="ARBA" id="ARBA00022801"/>
    </source>
</evidence>
<dbReference type="SUPFAM" id="SSF50494">
    <property type="entry name" value="Trypsin-like serine proteases"/>
    <property type="match status" value="1"/>
</dbReference>
<dbReference type="PANTHER" id="PTHR15462:SF8">
    <property type="entry name" value="SERINE PROTEASE"/>
    <property type="match status" value="1"/>
</dbReference>
<evidence type="ECO:0000256" key="4">
    <source>
        <dbReference type="ARBA" id="ARBA00022825"/>
    </source>
</evidence>
<dbReference type="KEGG" id="gob:Gobs_1200"/>
<evidence type="ECO:0000313" key="6">
    <source>
        <dbReference type="EMBL" id="ADB73948.1"/>
    </source>
</evidence>
<dbReference type="PROSITE" id="PS00673">
    <property type="entry name" value="V8_SER"/>
    <property type="match status" value="1"/>
</dbReference>
<proteinExistence type="predicted"/>
<dbReference type="InterPro" id="IPR009003">
    <property type="entry name" value="Peptidase_S1_PA"/>
</dbReference>
<keyword evidence="7" id="KW-1185">Reference proteome</keyword>
<dbReference type="EMBL" id="CP001867">
    <property type="protein sequence ID" value="ADB73948.1"/>
    <property type="molecule type" value="Genomic_DNA"/>
</dbReference>
<dbReference type="Proteomes" id="UP000001382">
    <property type="component" value="Chromosome"/>
</dbReference>
<evidence type="ECO:0008006" key="8">
    <source>
        <dbReference type="Google" id="ProtNLM"/>
    </source>
</evidence>
<dbReference type="PANTHER" id="PTHR15462">
    <property type="entry name" value="SERINE PROTEASE"/>
    <property type="match status" value="1"/>
</dbReference>
<accession>D2SAL9</accession>
<reference evidence="7" key="2">
    <citation type="submission" date="2010-01" db="EMBL/GenBank/DDBJ databases">
        <title>The complete genome of Geodermatophilus obscurus DSM 43160.</title>
        <authorList>
            <consortium name="US DOE Joint Genome Institute (JGI-PGF)"/>
            <person name="Lucas S."/>
            <person name="Copeland A."/>
            <person name="Lapidus A."/>
            <person name="Glavina del Rio T."/>
            <person name="Dalin E."/>
            <person name="Tice H."/>
            <person name="Bruce D."/>
            <person name="Goodwin L."/>
            <person name="Pitluck S."/>
            <person name="Kyrpides N."/>
            <person name="Mavromatis K."/>
            <person name="Ivanova N."/>
            <person name="Munk A.C."/>
            <person name="Brettin T."/>
            <person name="Detter J.C."/>
            <person name="Han C."/>
            <person name="Larimer F."/>
            <person name="Land M."/>
            <person name="Hauser L."/>
            <person name="Markowitz V."/>
            <person name="Cheng J.-F."/>
            <person name="Hugenholtz P."/>
            <person name="Woyke T."/>
            <person name="Wu D."/>
            <person name="Jando M."/>
            <person name="Schneider S."/>
            <person name="Klenk H.-P."/>
            <person name="Eisen J.A."/>
        </authorList>
    </citation>
    <scope>NUCLEOTIDE SEQUENCE [LARGE SCALE GENOMIC DNA]</scope>
    <source>
        <strain evidence="7">ATCC 25078 / DSM 43160 / JCM 3152 / KCC A-0152 / KCTC 9177 / NBRC 13315 / NRRL B-3577 / G-20</strain>
    </source>
</reference>
<dbReference type="eggNOG" id="COG3591">
    <property type="taxonomic scope" value="Bacteria"/>
</dbReference>
<dbReference type="InterPro" id="IPR050966">
    <property type="entry name" value="Glutamyl_endopeptidase"/>
</dbReference>